<dbReference type="NCBIfam" id="TIGR04188">
    <property type="entry name" value="methyltr_grsp"/>
    <property type="match status" value="1"/>
</dbReference>
<evidence type="ECO:0000256" key="7">
    <source>
        <dbReference type="ARBA" id="ARBA00022679"/>
    </source>
</evidence>
<evidence type="ECO:0000313" key="12">
    <source>
        <dbReference type="EMBL" id="NJP47720.1"/>
    </source>
</evidence>
<dbReference type="InterPro" id="IPR029063">
    <property type="entry name" value="SAM-dependent_MTases_sf"/>
</dbReference>
<evidence type="ECO:0000256" key="3">
    <source>
        <dbReference type="ARBA" id="ARBA00011890"/>
    </source>
</evidence>
<evidence type="ECO:0000256" key="8">
    <source>
        <dbReference type="ARBA" id="ARBA00022691"/>
    </source>
</evidence>
<evidence type="ECO:0000313" key="13">
    <source>
        <dbReference type="Proteomes" id="UP000734511"/>
    </source>
</evidence>
<dbReference type="EMBL" id="JAATEJ010000033">
    <property type="protein sequence ID" value="NJP47720.1"/>
    <property type="molecule type" value="Genomic_DNA"/>
</dbReference>
<proteinExistence type="inferred from homology"/>
<evidence type="ECO:0000256" key="4">
    <source>
        <dbReference type="ARBA" id="ARBA00013346"/>
    </source>
</evidence>
<keyword evidence="5" id="KW-0963">Cytoplasm</keyword>
<dbReference type="RefSeq" id="WP_167986550.1">
    <property type="nucleotide sequence ID" value="NZ_JAATEJ010000033.1"/>
</dbReference>
<dbReference type="Proteomes" id="UP000734511">
    <property type="component" value="Unassembled WGS sequence"/>
</dbReference>
<name>A0ABX0ZUM3_9ACTN</name>
<dbReference type="InterPro" id="IPR026448">
    <property type="entry name" value="Methyltr_grasp"/>
</dbReference>
<keyword evidence="8" id="KW-0949">S-adenosyl-L-methionine</keyword>
<comment type="caution">
    <text evidence="12">The sequence shown here is derived from an EMBL/GenBank/DDBJ whole genome shotgun (WGS) entry which is preliminary data.</text>
</comment>
<gene>
    <name evidence="12" type="ORF">HCN08_30580</name>
</gene>
<sequence>MNRSRELRAALAHLVALEGEGADDPWAGAVATVPREVFVPGYFEEIAGSVPTRFRAVRQSDGDWLEGAYADRTLVTQLDGRVRPQDVAAGGDVGGAPTSSSTLPSLVVRMWRQLGVEPGHKVLEIGTGTGYSTALGTHRLGDGAVTSVEYDPQVASAARVALSAAGFAPRLVVGDGLQGAADGAPYDRLIATCAVRHVPLAWLHQVRPGGRILATLSGWGYASGLALLTVTRPGTAEGRFLPGHTSFMLARPHERPPRPVLHLLPGEERPTRIDPAVVGTWTGGWIAQLAAPQAERMGAGSGQILWDVSTGSQARTAPAPGGDGWRVVQRGPMRLWDEVEAAVLRWQEAGAPHQEDFRIAVGPDGDQRVWIEGEGEEEAGWRLPV</sequence>
<reference evidence="12 13" key="1">
    <citation type="submission" date="2020-03" db="EMBL/GenBank/DDBJ databases">
        <title>WGS of actinomycetes isolated from Thailand.</title>
        <authorList>
            <person name="Thawai C."/>
        </authorList>
    </citation>
    <scope>NUCLEOTIDE SEQUENCE [LARGE SCALE GENOMIC DNA]</scope>
    <source>
        <strain evidence="12 13">PRB2-1</strain>
    </source>
</reference>
<protein>
    <recommendedName>
        <fullName evidence="4">Protein-L-isoaspartate O-methyltransferase</fullName>
        <ecNumber evidence="3">2.1.1.77</ecNumber>
    </recommendedName>
    <alternativeName>
        <fullName evidence="11">L-isoaspartyl protein carboxyl methyltransferase</fullName>
    </alternativeName>
    <alternativeName>
        <fullName evidence="9">Protein L-isoaspartyl methyltransferase</fullName>
    </alternativeName>
    <alternativeName>
        <fullName evidence="10">Protein-beta-aspartate methyltransferase</fullName>
    </alternativeName>
</protein>
<dbReference type="Pfam" id="PF01135">
    <property type="entry name" value="PCMT"/>
    <property type="match status" value="1"/>
</dbReference>
<dbReference type="GO" id="GO:0032259">
    <property type="term" value="P:methylation"/>
    <property type="evidence" value="ECO:0007669"/>
    <property type="project" value="UniProtKB-KW"/>
</dbReference>
<comment type="similarity">
    <text evidence="2">Belongs to the methyltransferase superfamily. L-isoaspartyl/D-aspartyl protein methyltransferase family.</text>
</comment>
<dbReference type="InterPro" id="IPR000682">
    <property type="entry name" value="PCMT"/>
</dbReference>
<dbReference type="CDD" id="cd02440">
    <property type="entry name" value="AdoMet_MTases"/>
    <property type="match status" value="1"/>
</dbReference>
<evidence type="ECO:0000256" key="9">
    <source>
        <dbReference type="ARBA" id="ARBA00030757"/>
    </source>
</evidence>
<organism evidence="12 13">
    <name type="scientific">Actinacidiphila epipremni</name>
    <dbReference type="NCBI Taxonomy" id="2053013"/>
    <lineage>
        <taxon>Bacteria</taxon>
        <taxon>Bacillati</taxon>
        <taxon>Actinomycetota</taxon>
        <taxon>Actinomycetes</taxon>
        <taxon>Kitasatosporales</taxon>
        <taxon>Streptomycetaceae</taxon>
        <taxon>Actinacidiphila</taxon>
    </lineage>
</organism>
<evidence type="ECO:0000256" key="5">
    <source>
        <dbReference type="ARBA" id="ARBA00022490"/>
    </source>
</evidence>
<dbReference type="Gene3D" id="3.40.50.150">
    <property type="entry name" value="Vaccinia Virus protein VP39"/>
    <property type="match status" value="1"/>
</dbReference>
<dbReference type="PANTHER" id="PTHR11579">
    <property type="entry name" value="PROTEIN-L-ISOASPARTATE O-METHYLTRANSFERASE"/>
    <property type="match status" value="1"/>
</dbReference>
<accession>A0ABX0ZUM3</accession>
<evidence type="ECO:0000256" key="2">
    <source>
        <dbReference type="ARBA" id="ARBA00005369"/>
    </source>
</evidence>
<dbReference type="SUPFAM" id="SSF53335">
    <property type="entry name" value="S-adenosyl-L-methionine-dependent methyltransferases"/>
    <property type="match status" value="1"/>
</dbReference>
<comment type="subcellular location">
    <subcellularLocation>
        <location evidence="1">Cytoplasm</location>
    </subcellularLocation>
</comment>
<dbReference type="EC" id="2.1.1.77" evidence="3"/>
<keyword evidence="7" id="KW-0808">Transferase</keyword>
<dbReference type="PANTHER" id="PTHR11579:SF0">
    <property type="entry name" value="PROTEIN-L-ISOASPARTATE(D-ASPARTATE) O-METHYLTRANSFERASE"/>
    <property type="match status" value="1"/>
</dbReference>
<evidence type="ECO:0000256" key="6">
    <source>
        <dbReference type="ARBA" id="ARBA00022603"/>
    </source>
</evidence>
<keyword evidence="13" id="KW-1185">Reference proteome</keyword>
<evidence type="ECO:0000256" key="1">
    <source>
        <dbReference type="ARBA" id="ARBA00004496"/>
    </source>
</evidence>
<keyword evidence="6 12" id="KW-0489">Methyltransferase</keyword>
<dbReference type="GO" id="GO:0008168">
    <property type="term" value="F:methyltransferase activity"/>
    <property type="evidence" value="ECO:0007669"/>
    <property type="project" value="UniProtKB-KW"/>
</dbReference>
<evidence type="ECO:0000256" key="10">
    <source>
        <dbReference type="ARBA" id="ARBA00031323"/>
    </source>
</evidence>
<evidence type="ECO:0000256" key="11">
    <source>
        <dbReference type="ARBA" id="ARBA00031350"/>
    </source>
</evidence>